<accession>A0A8S1PJM5</accession>
<proteinExistence type="predicted"/>
<keyword evidence="2" id="KW-1185">Reference proteome</keyword>
<dbReference type="AlphaFoldDB" id="A0A8S1PJM5"/>
<evidence type="ECO:0000313" key="1">
    <source>
        <dbReference type="EMBL" id="CAD8103300.1"/>
    </source>
</evidence>
<organism evidence="1 2">
    <name type="scientific">Paramecium sonneborni</name>
    <dbReference type="NCBI Taxonomy" id="65129"/>
    <lineage>
        <taxon>Eukaryota</taxon>
        <taxon>Sar</taxon>
        <taxon>Alveolata</taxon>
        <taxon>Ciliophora</taxon>
        <taxon>Intramacronucleata</taxon>
        <taxon>Oligohymenophorea</taxon>
        <taxon>Peniculida</taxon>
        <taxon>Parameciidae</taxon>
        <taxon>Paramecium</taxon>
    </lineage>
</organism>
<dbReference type="Proteomes" id="UP000692954">
    <property type="component" value="Unassembled WGS sequence"/>
</dbReference>
<comment type="caution">
    <text evidence="1">The sequence shown here is derived from an EMBL/GenBank/DDBJ whole genome shotgun (WGS) entry which is preliminary data.</text>
</comment>
<reference evidence="1" key="1">
    <citation type="submission" date="2021-01" db="EMBL/GenBank/DDBJ databases">
        <authorList>
            <consortium name="Genoscope - CEA"/>
            <person name="William W."/>
        </authorList>
    </citation>
    <scope>NUCLEOTIDE SEQUENCE</scope>
</reference>
<gene>
    <name evidence="1" type="ORF">PSON_ATCC_30995.1.T0800011</name>
</gene>
<evidence type="ECO:0000313" key="2">
    <source>
        <dbReference type="Proteomes" id="UP000692954"/>
    </source>
</evidence>
<sequence length="231" mass="27504">MSINFQKQLILLSLFKWSIVIQKKFNAQKKIQISLDLSIVQHNKHLADYVIASISKERQKRYIHYAQKEEILKKDLSNRKQMVINKNCNMNLQQTQMIDINKQPIQLDHTYTKDQSDMILQYPPQSQMFLNKTNQSILQNWIPTLPSDESKLIEKNKKNLHFPRNIAYHDIIDGLNTIYGQEKNRRLWPGQEALLMETIRLYLRKIFLNPKLLIHSVPYILQQIIKIQELI</sequence>
<name>A0A8S1PJM5_9CILI</name>
<dbReference type="EMBL" id="CAJJDN010000080">
    <property type="protein sequence ID" value="CAD8103300.1"/>
    <property type="molecule type" value="Genomic_DNA"/>
</dbReference>
<protein>
    <submittedName>
        <fullName evidence="1">Uncharacterized protein</fullName>
    </submittedName>
</protein>